<dbReference type="OrthoDB" id="7060358at2"/>
<gene>
    <name evidence="8" type="primary">argR</name>
    <name evidence="11" type="ORF">EJ997_04160</name>
</gene>
<dbReference type="HAMAP" id="MF_00173">
    <property type="entry name" value="Arg_repressor"/>
    <property type="match status" value="1"/>
</dbReference>
<organism evidence="11 12">
    <name type="scientific">Flaviflexus ciconiae</name>
    <dbReference type="NCBI Taxonomy" id="2496867"/>
    <lineage>
        <taxon>Bacteria</taxon>
        <taxon>Bacillati</taxon>
        <taxon>Actinomycetota</taxon>
        <taxon>Actinomycetes</taxon>
        <taxon>Actinomycetales</taxon>
        <taxon>Actinomycetaceae</taxon>
        <taxon>Flaviflexus</taxon>
    </lineage>
</organism>
<comment type="pathway">
    <text evidence="8">Amino-acid biosynthesis; L-arginine biosynthesis [regulation].</text>
</comment>
<evidence type="ECO:0000256" key="4">
    <source>
        <dbReference type="ARBA" id="ARBA00022491"/>
    </source>
</evidence>
<dbReference type="InterPro" id="IPR036390">
    <property type="entry name" value="WH_DNA-bd_sf"/>
</dbReference>
<evidence type="ECO:0000259" key="10">
    <source>
        <dbReference type="Pfam" id="PF02863"/>
    </source>
</evidence>
<dbReference type="InterPro" id="IPR036251">
    <property type="entry name" value="Arg_repress_C_sf"/>
</dbReference>
<dbReference type="Gene3D" id="1.10.10.10">
    <property type="entry name" value="Winged helix-like DNA-binding domain superfamily/Winged helix DNA-binding domain"/>
    <property type="match status" value="1"/>
</dbReference>
<protein>
    <recommendedName>
        <fullName evidence="8">Arginine repressor</fullName>
    </recommendedName>
</protein>
<dbReference type="Gene3D" id="3.30.1360.40">
    <property type="match status" value="1"/>
</dbReference>
<comment type="similarity">
    <text evidence="2 8">Belongs to the ArgR family.</text>
</comment>
<evidence type="ECO:0000256" key="7">
    <source>
        <dbReference type="ARBA" id="ARBA00023163"/>
    </source>
</evidence>
<dbReference type="Pfam" id="PF01316">
    <property type="entry name" value="Arg_repressor"/>
    <property type="match status" value="1"/>
</dbReference>
<evidence type="ECO:0000256" key="1">
    <source>
        <dbReference type="ARBA" id="ARBA00004496"/>
    </source>
</evidence>
<comment type="subcellular location">
    <subcellularLocation>
        <location evidence="1 8">Cytoplasm</location>
    </subcellularLocation>
</comment>
<dbReference type="EMBL" id="CP034593">
    <property type="protein sequence ID" value="AZQ76655.1"/>
    <property type="molecule type" value="Genomic_DNA"/>
</dbReference>
<comment type="function">
    <text evidence="8">Regulates arginine biosynthesis genes.</text>
</comment>
<keyword evidence="8" id="KW-0055">Arginine biosynthesis</keyword>
<dbReference type="InterPro" id="IPR036388">
    <property type="entry name" value="WH-like_DNA-bd_sf"/>
</dbReference>
<dbReference type="AlphaFoldDB" id="A0A3S9PWD4"/>
<dbReference type="GO" id="GO:0034618">
    <property type="term" value="F:arginine binding"/>
    <property type="evidence" value="ECO:0007669"/>
    <property type="project" value="InterPro"/>
</dbReference>
<evidence type="ECO:0000313" key="12">
    <source>
        <dbReference type="Proteomes" id="UP000280344"/>
    </source>
</evidence>
<keyword evidence="12" id="KW-1185">Reference proteome</keyword>
<dbReference type="UniPathway" id="UPA00068"/>
<evidence type="ECO:0000313" key="11">
    <source>
        <dbReference type="EMBL" id="AZQ76655.1"/>
    </source>
</evidence>
<dbReference type="SUPFAM" id="SSF55252">
    <property type="entry name" value="C-terminal domain of arginine repressor"/>
    <property type="match status" value="1"/>
</dbReference>
<keyword evidence="7 8" id="KW-0804">Transcription</keyword>
<dbReference type="PRINTS" id="PR01467">
    <property type="entry name" value="ARGREPRESSOR"/>
</dbReference>
<evidence type="ECO:0000256" key="8">
    <source>
        <dbReference type="HAMAP-Rule" id="MF_00173"/>
    </source>
</evidence>
<sequence length="172" mass="18696">MSMKTTPTTRAARHSVITEIISSNQIASQEALRLELLERGIVVTQATLSRDLDDLRATKVRFPGGRQGYVLPNPDDVPDATIAARDYLERWCRDLLLTAQVAFNQVVLRTPPGAAQILAASVDRAVIDGVLGCIAGDDTVLLITNSGERAQSLATYLLNIAEQRPSEKEKNA</sequence>
<evidence type="ECO:0000256" key="6">
    <source>
        <dbReference type="ARBA" id="ARBA00023125"/>
    </source>
</evidence>
<keyword evidence="3 8" id="KW-0963">Cytoplasm</keyword>
<keyword evidence="5 8" id="KW-0805">Transcription regulation</keyword>
<dbReference type="GO" id="GO:0006526">
    <property type="term" value="P:L-arginine biosynthetic process"/>
    <property type="evidence" value="ECO:0007669"/>
    <property type="project" value="UniProtKB-UniPathway"/>
</dbReference>
<dbReference type="GO" id="GO:1900079">
    <property type="term" value="P:regulation of arginine biosynthetic process"/>
    <property type="evidence" value="ECO:0007669"/>
    <property type="project" value="UniProtKB-UniRule"/>
</dbReference>
<evidence type="ECO:0000256" key="2">
    <source>
        <dbReference type="ARBA" id="ARBA00008316"/>
    </source>
</evidence>
<evidence type="ECO:0000259" key="9">
    <source>
        <dbReference type="Pfam" id="PF01316"/>
    </source>
</evidence>
<evidence type="ECO:0000256" key="3">
    <source>
        <dbReference type="ARBA" id="ARBA00022490"/>
    </source>
</evidence>
<keyword evidence="4 8" id="KW-0678">Repressor</keyword>
<dbReference type="Proteomes" id="UP000280344">
    <property type="component" value="Chromosome"/>
</dbReference>
<dbReference type="GO" id="GO:0051259">
    <property type="term" value="P:protein complex oligomerization"/>
    <property type="evidence" value="ECO:0007669"/>
    <property type="project" value="InterPro"/>
</dbReference>
<dbReference type="SUPFAM" id="SSF46785">
    <property type="entry name" value="Winged helix' DNA-binding domain"/>
    <property type="match status" value="1"/>
</dbReference>
<dbReference type="Pfam" id="PF02863">
    <property type="entry name" value="Arg_repressor_C"/>
    <property type="match status" value="1"/>
</dbReference>
<dbReference type="InterPro" id="IPR001669">
    <property type="entry name" value="Arg_repress"/>
</dbReference>
<keyword evidence="6 8" id="KW-0238">DNA-binding</keyword>
<dbReference type="PANTHER" id="PTHR34471">
    <property type="entry name" value="ARGININE REPRESSOR"/>
    <property type="match status" value="1"/>
</dbReference>
<dbReference type="KEGG" id="flh:EJ997_04160"/>
<dbReference type="InterPro" id="IPR020900">
    <property type="entry name" value="Arg_repress_DNA-bd"/>
</dbReference>
<keyword evidence="8" id="KW-0028">Amino-acid biosynthesis</keyword>
<feature type="domain" description="Arginine repressor DNA-binding" evidence="9">
    <location>
        <begin position="9"/>
        <end position="75"/>
    </location>
</feature>
<dbReference type="GO" id="GO:0005737">
    <property type="term" value="C:cytoplasm"/>
    <property type="evidence" value="ECO:0007669"/>
    <property type="project" value="UniProtKB-SubCell"/>
</dbReference>
<dbReference type="GO" id="GO:0003677">
    <property type="term" value="F:DNA binding"/>
    <property type="evidence" value="ECO:0007669"/>
    <property type="project" value="UniProtKB-KW"/>
</dbReference>
<proteinExistence type="inferred from homology"/>
<dbReference type="PANTHER" id="PTHR34471:SF1">
    <property type="entry name" value="ARGININE REPRESSOR"/>
    <property type="match status" value="1"/>
</dbReference>
<reference evidence="11 12" key="1">
    <citation type="submission" date="2018-12" db="EMBL/GenBank/DDBJ databases">
        <title>Complete genome sequence of Flaviflexus sp. H23T48.</title>
        <authorList>
            <person name="Bae J.-W."/>
            <person name="Lee J.-Y."/>
        </authorList>
    </citation>
    <scope>NUCLEOTIDE SEQUENCE [LARGE SCALE GENOMIC DNA]</scope>
    <source>
        <strain evidence="11 12">H23T48</strain>
    </source>
</reference>
<accession>A0A3S9PWD4</accession>
<name>A0A3S9PWD4_9ACTO</name>
<evidence type="ECO:0000256" key="5">
    <source>
        <dbReference type="ARBA" id="ARBA00023015"/>
    </source>
</evidence>
<feature type="domain" description="Arginine repressor C-terminal" evidence="10">
    <location>
        <begin position="92"/>
        <end position="157"/>
    </location>
</feature>
<dbReference type="GO" id="GO:0003700">
    <property type="term" value="F:DNA-binding transcription factor activity"/>
    <property type="evidence" value="ECO:0007669"/>
    <property type="project" value="UniProtKB-UniRule"/>
</dbReference>
<dbReference type="InterPro" id="IPR020899">
    <property type="entry name" value="Arg_repress_C"/>
</dbReference>